<proteinExistence type="predicted"/>
<dbReference type="Gene3D" id="3.90.550.10">
    <property type="entry name" value="Spore Coat Polysaccharide Biosynthesis Protein SpsA, Chain A"/>
    <property type="match status" value="1"/>
</dbReference>
<evidence type="ECO:0000256" key="2">
    <source>
        <dbReference type="ARBA" id="ARBA00022676"/>
    </source>
</evidence>
<evidence type="ECO:0000313" key="11">
    <source>
        <dbReference type="EMBL" id="MFC0388546.1"/>
    </source>
</evidence>
<evidence type="ECO:0000256" key="5">
    <source>
        <dbReference type="ARBA" id="ARBA00022985"/>
    </source>
</evidence>
<keyword evidence="7 9" id="KW-0472">Membrane</keyword>
<evidence type="ECO:0000256" key="7">
    <source>
        <dbReference type="ARBA" id="ARBA00023136"/>
    </source>
</evidence>
<feature type="transmembrane region" description="Helical" evidence="9">
    <location>
        <begin position="251"/>
        <end position="273"/>
    </location>
</feature>
<dbReference type="EMBL" id="JBHLVZ010000084">
    <property type="protein sequence ID" value="MFC0388546.1"/>
    <property type="molecule type" value="Genomic_DNA"/>
</dbReference>
<accession>A0ABV6IY49</accession>
<dbReference type="PANTHER" id="PTHR48090">
    <property type="entry name" value="UNDECAPRENYL-PHOSPHATE 4-DEOXY-4-FORMAMIDO-L-ARABINOSE TRANSFERASE-RELATED"/>
    <property type="match status" value="1"/>
</dbReference>
<dbReference type="PANTHER" id="PTHR48090:SF3">
    <property type="entry name" value="UNDECAPRENYL-PHOSPHATE 4-DEOXY-4-FORMAMIDO-L-ARABINOSE TRANSFERASE"/>
    <property type="match status" value="1"/>
</dbReference>
<evidence type="ECO:0000256" key="1">
    <source>
        <dbReference type="ARBA" id="ARBA00022475"/>
    </source>
</evidence>
<sequence>MTVAPALRPEAGPEQSTRQALPSVTVVIPVTDRFDDTTSVHTSYRDGIASVAPDAEFIYVLDGPHPAVSGQLETLRRAGEPIRIITLPRPFGEAAALSVGFQNASAPLILTLPAYLQIEPSALPALFEGIEHADLVVAARDRREDLLLNRLQGRLFGGLARFTGARFSDLGCGVRLVRTGTARSVNLYGEQHRFLPVLAESRGFRVLQLVLPQHGNDQRMRPRRPSTFVERLLDLGTLYFLLRFTLKPFRFFGTLGLIIAVLGVLVGLAVSFQKFAYDLPLADRPALILCVLLLVLGVQVTAVGLIGEIVVFTRSKSSDDLLIEAIIRTEPQPGEDQPRQTVTTG</sequence>
<reference evidence="11 12" key="1">
    <citation type="submission" date="2024-09" db="EMBL/GenBank/DDBJ databases">
        <authorList>
            <person name="Sun Q."/>
            <person name="Mori K."/>
        </authorList>
    </citation>
    <scope>NUCLEOTIDE SEQUENCE [LARGE SCALE GENOMIC DNA]</scope>
    <source>
        <strain evidence="11 12">CCM 7468</strain>
    </source>
</reference>
<evidence type="ECO:0000256" key="3">
    <source>
        <dbReference type="ARBA" id="ARBA00022679"/>
    </source>
</evidence>
<dbReference type="SUPFAM" id="SSF53448">
    <property type="entry name" value="Nucleotide-diphospho-sugar transferases"/>
    <property type="match status" value="1"/>
</dbReference>
<evidence type="ECO:0000256" key="4">
    <source>
        <dbReference type="ARBA" id="ARBA00022692"/>
    </source>
</evidence>
<feature type="region of interest" description="Disordered" evidence="8">
    <location>
        <begin position="1"/>
        <end position="20"/>
    </location>
</feature>
<evidence type="ECO:0000256" key="9">
    <source>
        <dbReference type="SAM" id="Phobius"/>
    </source>
</evidence>
<dbReference type="InterPro" id="IPR050256">
    <property type="entry name" value="Glycosyltransferase_2"/>
</dbReference>
<gene>
    <name evidence="11" type="ORF">ACFFIC_23820</name>
</gene>
<name>A0ABV6IY49_9PROT</name>
<dbReference type="EC" id="2.4.-.-" evidence="11"/>
<evidence type="ECO:0000256" key="8">
    <source>
        <dbReference type="SAM" id="MobiDB-lite"/>
    </source>
</evidence>
<keyword evidence="6 9" id="KW-1133">Transmembrane helix</keyword>
<keyword evidence="4 9" id="KW-0812">Transmembrane</keyword>
<keyword evidence="2 11" id="KW-0328">Glycosyltransferase</keyword>
<dbReference type="RefSeq" id="WP_377055062.1">
    <property type="nucleotide sequence ID" value="NZ_JBHLVZ010000084.1"/>
</dbReference>
<keyword evidence="3 11" id="KW-0808">Transferase</keyword>
<keyword evidence="5" id="KW-0448">Lipopolysaccharide biosynthesis</keyword>
<organism evidence="11 12">
    <name type="scientific">Muricoccus vinaceus</name>
    <dbReference type="NCBI Taxonomy" id="424704"/>
    <lineage>
        <taxon>Bacteria</taxon>
        <taxon>Pseudomonadati</taxon>
        <taxon>Pseudomonadota</taxon>
        <taxon>Alphaproteobacteria</taxon>
        <taxon>Acetobacterales</taxon>
        <taxon>Roseomonadaceae</taxon>
        <taxon>Muricoccus</taxon>
    </lineage>
</organism>
<evidence type="ECO:0000256" key="6">
    <source>
        <dbReference type="ARBA" id="ARBA00022989"/>
    </source>
</evidence>
<keyword evidence="12" id="KW-1185">Reference proteome</keyword>
<evidence type="ECO:0000259" key="10">
    <source>
        <dbReference type="Pfam" id="PF00535"/>
    </source>
</evidence>
<keyword evidence="1" id="KW-1003">Cell membrane</keyword>
<dbReference type="GO" id="GO:0016757">
    <property type="term" value="F:glycosyltransferase activity"/>
    <property type="evidence" value="ECO:0007669"/>
    <property type="project" value="UniProtKB-KW"/>
</dbReference>
<feature type="transmembrane region" description="Helical" evidence="9">
    <location>
        <begin position="285"/>
        <end position="312"/>
    </location>
</feature>
<dbReference type="InterPro" id="IPR001173">
    <property type="entry name" value="Glyco_trans_2-like"/>
</dbReference>
<dbReference type="Proteomes" id="UP001589789">
    <property type="component" value="Unassembled WGS sequence"/>
</dbReference>
<feature type="domain" description="Glycosyltransferase 2-like" evidence="10">
    <location>
        <begin position="26"/>
        <end position="154"/>
    </location>
</feature>
<evidence type="ECO:0000313" key="12">
    <source>
        <dbReference type="Proteomes" id="UP001589789"/>
    </source>
</evidence>
<comment type="caution">
    <text evidence="11">The sequence shown here is derived from an EMBL/GenBank/DDBJ whole genome shotgun (WGS) entry which is preliminary data.</text>
</comment>
<dbReference type="InterPro" id="IPR029044">
    <property type="entry name" value="Nucleotide-diphossugar_trans"/>
</dbReference>
<protein>
    <submittedName>
        <fullName evidence="11">Glycosyltransferase</fullName>
        <ecNumber evidence="11">2.4.-.-</ecNumber>
    </submittedName>
</protein>
<dbReference type="Pfam" id="PF00535">
    <property type="entry name" value="Glycos_transf_2"/>
    <property type="match status" value="1"/>
</dbReference>